<evidence type="ECO:0000313" key="3">
    <source>
        <dbReference type="EMBL" id="ELZ11492.1"/>
    </source>
</evidence>
<dbReference type="Proteomes" id="UP000011591">
    <property type="component" value="Unassembled WGS sequence"/>
</dbReference>
<proteinExistence type="predicted"/>
<dbReference type="AlphaFoldDB" id="M0BM03"/>
<evidence type="ECO:0000256" key="2">
    <source>
        <dbReference type="SAM" id="Phobius"/>
    </source>
</evidence>
<comment type="caution">
    <text evidence="3">The sequence shown here is derived from an EMBL/GenBank/DDBJ whole genome shotgun (WGS) entry which is preliminary data.</text>
</comment>
<name>M0BM03_9EURY</name>
<sequence length="278" mass="29390">MTDEDPTPNSRSNAAPNHGGTDGNGEIEIEVTRGETDVSADDSDKRRTERESRSPDESASETDLADELGRIDVMTTPEGYVEGRITDVTPLDATTVELTVLLPHGETRSFALEKPIPWSEEFLLARLVADIGYDAASIDHIIGEPVYLVRTDAGPETPPNEPGTGSDWWTASMQAASDAILSSLSGGRYRIETATEPEWQLVDPLDRPDTSPTEPPDTTADLVGTGLILTGTIIAAAGAVVGATGELVVSSSVVAAVLLGLLVVLTGLVVLFRTSHTE</sequence>
<evidence type="ECO:0000256" key="1">
    <source>
        <dbReference type="SAM" id="MobiDB-lite"/>
    </source>
</evidence>
<protein>
    <submittedName>
        <fullName evidence="3">Uncharacterized protein</fullName>
    </submittedName>
</protein>
<evidence type="ECO:0000313" key="4">
    <source>
        <dbReference type="Proteomes" id="UP000011591"/>
    </source>
</evidence>
<gene>
    <name evidence="3" type="ORF">C480_00317</name>
</gene>
<feature type="region of interest" description="Disordered" evidence="1">
    <location>
        <begin position="1"/>
        <end position="63"/>
    </location>
</feature>
<organism evidence="3 4">
    <name type="scientific">Natrialba aegyptia DSM 13077</name>
    <dbReference type="NCBI Taxonomy" id="1227491"/>
    <lineage>
        <taxon>Archaea</taxon>
        <taxon>Methanobacteriati</taxon>
        <taxon>Methanobacteriota</taxon>
        <taxon>Stenosarchaea group</taxon>
        <taxon>Halobacteria</taxon>
        <taxon>Halobacteriales</taxon>
        <taxon>Natrialbaceae</taxon>
        <taxon>Natrialba</taxon>
    </lineage>
</organism>
<keyword evidence="2" id="KW-1133">Transmembrane helix</keyword>
<keyword evidence="4" id="KW-1185">Reference proteome</keyword>
<keyword evidence="2" id="KW-0472">Membrane</keyword>
<dbReference type="PATRIC" id="fig|1227491.4.peg.66"/>
<dbReference type="RefSeq" id="WP_006663633.1">
    <property type="nucleotide sequence ID" value="NZ_AOIP01000003.1"/>
</dbReference>
<keyword evidence="2" id="KW-0812">Transmembrane</keyword>
<feature type="transmembrane region" description="Helical" evidence="2">
    <location>
        <begin position="222"/>
        <end position="241"/>
    </location>
</feature>
<reference evidence="3 4" key="1">
    <citation type="journal article" date="2014" name="PLoS Genet.">
        <title>Phylogenetically driven sequencing of extremely halophilic archaea reveals strategies for static and dynamic osmo-response.</title>
        <authorList>
            <person name="Becker E.A."/>
            <person name="Seitzer P.M."/>
            <person name="Tritt A."/>
            <person name="Larsen D."/>
            <person name="Krusor M."/>
            <person name="Yao A.I."/>
            <person name="Wu D."/>
            <person name="Madern D."/>
            <person name="Eisen J.A."/>
            <person name="Darling A.E."/>
            <person name="Facciotti M.T."/>
        </authorList>
    </citation>
    <scope>NUCLEOTIDE SEQUENCE [LARGE SCALE GENOMIC DNA]</scope>
    <source>
        <strain evidence="3 4">DSM 13077</strain>
    </source>
</reference>
<accession>M0BM03</accession>
<dbReference type="EMBL" id="AOIP01000003">
    <property type="protein sequence ID" value="ELZ11492.1"/>
    <property type="molecule type" value="Genomic_DNA"/>
</dbReference>
<feature type="compositionally biased region" description="Basic and acidic residues" evidence="1">
    <location>
        <begin position="30"/>
        <end position="56"/>
    </location>
</feature>
<feature type="transmembrane region" description="Helical" evidence="2">
    <location>
        <begin position="247"/>
        <end position="272"/>
    </location>
</feature>
<dbReference type="OrthoDB" id="267584at2157"/>